<keyword evidence="4" id="KW-1185">Reference proteome</keyword>
<evidence type="ECO:0000313" key="4">
    <source>
        <dbReference type="Proteomes" id="UP000245380"/>
    </source>
</evidence>
<keyword evidence="1" id="KW-0233">DNA recombination</keyword>
<dbReference type="OrthoDB" id="107900at2"/>
<organism evidence="3 4">
    <name type="scientific">Sulfoacidibacillus thermotolerans</name>
    <name type="common">Acidibacillus sulfuroxidans</name>
    <dbReference type="NCBI Taxonomy" id="1765684"/>
    <lineage>
        <taxon>Bacteria</taxon>
        <taxon>Bacillati</taxon>
        <taxon>Bacillota</taxon>
        <taxon>Bacilli</taxon>
        <taxon>Bacillales</taxon>
        <taxon>Alicyclobacillaceae</taxon>
        <taxon>Sulfoacidibacillus</taxon>
    </lineage>
</organism>
<protein>
    <recommendedName>
        <fullName evidence="2">Tyr recombinase domain-containing protein</fullName>
    </recommendedName>
</protein>
<dbReference type="SUPFAM" id="SSF56349">
    <property type="entry name" value="DNA breaking-rejoining enzymes"/>
    <property type="match status" value="1"/>
</dbReference>
<dbReference type="PROSITE" id="PS51898">
    <property type="entry name" value="TYR_RECOMBINASE"/>
    <property type="match status" value="1"/>
</dbReference>
<dbReference type="EMBL" id="MPDK01000006">
    <property type="protein sequence ID" value="PWI58046.1"/>
    <property type="molecule type" value="Genomic_DNA"/>
</dbReference>
<proteinExistence type="predicted"/>
<dbReference type="InterPro" id="IPR011010">
    <property type="entry name" value="DNA_brk_join_enz"/>
</dbReference>
<gene>
    <name evidence="3" type="ORF">BM613_05060</name>
</gene>
<evidence type="ECO:0000313" key="3">
    <source>
        <dbReference type="EMBL" id="PWI58046.1"/>
    </source>
</evidence>
<comment type="caution">
    <text evidence="3">The sequence shown here is derived from an EMBL/GenBank/DDBJ whole genome shotgun (WGS) entry which is preliminary data.</text>
</comment>
<dbReference type="GO" id="GO:0006310">
    <property type="term" value="P:DNA recombination"/>
    <property type="evidence" value="ECO:0007669"/>
    <property type="project" value="UniProtKB-KW"/>
</dbReference>
<dbReference type="InterPro" id="IPR013762">
    <property type="entry name" value="Integrase-like_cat_sf"/>
</dbReference>
<dbReference type="GO" id="GO:0015074">
    <property type="term" value="P:DNA integration"/>
    <property type="evidence" value="ECO:0007669"/>
    <property type="project" value="InterPro"/>
</dbReference>
<name>A0A2U3D9U6_SULT2</name>
<dbReference type="CDD" id="cd00397">
    <property type="entry name" value="DNA_BRE_C"/>
    <property type="match status" value="1"/>
</dbReference>
<feature type="domain" description="Tyr recombinase" evidence="2">
    <location>
        <begin position="1"/>
        <end position="113"/>
    </location>
</feature>
<dbReference type="AlphaFoldDB" id="A0A2U3D9U6"/>
<dbReference type="Pfam" id="PF00589">
    <property type="entry name" value="Phage_integrase"/>
    <property type="match status" value="1"/>
</dbReference>
<dbReference type="Gene3D" id="1.10.443.10">
    <property type="entry name" value="Intergrase catalytic core"/>
    <property type="match status" value="1"/>
</dbReference>
<dbReference type="GO" id="GO:0003677">
    <property type="term" value="F:DNA binding"/>
    <property type="evidence" value="ECO:0007669"/>
    <property type="project" value="InterPro"/>
</dbReference>
<sequence length="122" mass="14090">MAKRRKNTVDFVEEVAVPEERIISLADALFVTIDNEPIAIGTIQKLIKQYGEQARIVNVRVSPHTFRHTMDKYYILAGGDIFSLQRILGHSSMETVRIYVEMFSHDVNLQHSKFSFVEHRLS</sequence>
<dbReference type="InterPro" id="IPR002104">
    <property type="entry name" value="Integrase_catalytic"/>
</dbReference>
<accession>A0A2U3D9U6</accession>
<dbReference type="Proteomes" id="UP000245380">
    <property type="component" value="Unassembled WGS sequence"/>
</dbReference>
<evidence type="ECO:0000256" key="1">
    <source>
        <dbReference type="ARBA" id="ARBA00023172"/>
    </source>
</evidence>
<evidence type="ECO:0000259" key="2">
    <source>
        <dbReference type="PROSITE" id="PS51898"/>
    </source>
</evidence>
<reference evidence="3 4" key="1">
    <citation type="submission" date="2016-11" db="EMBL/GenBank/DDBJ databases">
        <title>Comparative genomics of Acidibacillus ferroxidans species.</title>
        <authorList>
            <person name="Oliveira G."/>
            <person name="Nunes G."/>
            <person name="Oliveira R."/>
            <person name="Araujo F."/>
            <person name="Salim A."/>
            <person name="Scholte L."/>
            <person name="Morais D."/>
            <person name="Nancucheo I."/>
            <person name="Johnson D.B."/>
            <person name="Grail B."/>
            <person name="Bittencourt J."/>
            <person name="Valadares R."/>
        </authorList>
    </citation>
    <scope>NUCLEOTIDE SEQUENCE [LARGE SCALE GENOMIC DNA]</scope>
    <source>
        <strain evidence="3 4">Y002</strain>
    </source>
</reference>